<dbReference type="AlphaFoldDB" id="A0A396GSN4"/>
<dbReference type="Gramene" id="rna38200">
    <property type="protein sequence ID" value="RHN44132.1"/>
    <property type="gene ID" value="gene38200"/>
</dbReference>
<dbReference type="Proteomes" id="UP000265566">
    <property type="component" value="Chromosome 7"/>
</dbReference>
<proteinExistence type="predicted"/>
<sequence>MEDNDITRGSGRGAGISINKVKGNKGGLSLLLSPHVTLQRL</sequence>
<protein>
    <submittedName>
        <fullName evidence="1">Uncharacterized protein</fullName>
    </submittedName>
</protein>
<comment type="caution">
    <text evidence="1">The sequence shown here is derived from an EMBL/GenBank/DDBJ whole genome shotgun (WGS) entry which is preliminary data.</text>
</comment>
<organism evidence="1">
    <name type="scientific">Medicago truncatula</name>
    <name type="common">Barrel medic</name>
    <name type="synonym">Medicago tribuloides</name>
    <dbReference type="NCBI Taxonomy" id="3880"/>
    <lineage>
        <taxon>Eukaryota</taxon>
        <taxon>Viridiplantae</taxon>
        <taxon>Streptophyta</taxon>
        <taxon>Embryophyta</taxon>
        <taxon>Tracheophyta</taxon>
        <taxon>Spermatophyta</taxon>
        <taxon>Magnoliopsida</taxon>
        <taxon>eudicotyledons</taxon>
        <taxon>Gunneridae</taxon>
        <taxon>Pentapetalae</taxon>
        <taxon>rosids</taxon>
        <taxon>fabids</taxon>
        <taxon>Fabales</taxon>
        <taxon>Fabaceae</taxon>
        <taxon>Papilionoideae</taxon>
        <taxon>50 kb inversion clade</taxon>
        <taxon>NPAAA clade</taxon>
        <taxon>Hologalegina</taxon>
        <taxon>IRL clade</taxon>
        <taxon>Trifolieae</taxon>
        <taxon>Medicago</taxon>
    </lineage>
</organism>
<gene>
    <name evidence="1" type="ORF">MtrunA17_Chr7g0216031</name>
</gene>
<accession>A0A396GSN4</accession>
<dbReference type="EMBL" id="PSQE01000007">
    <property type="protein sequence ID" value="RHN44132.1"/>
    <property type="molecule type" value="Genomic_DNA"/>
</dbReference>
<reference evidence="1" key="1">
    <citation type="journal article" date="2018" name="Nat. Plants">
        <title>Whole-genome landscape of Medicago truncatula symbiotic genes.</title>
        <authorList>
            <person name="Pecrix Y."/>
            <person name="Gamas P."/>
            <person name="Carrere S."/>
        </authorList>
    </citation>
    <scope>NUCLEOTIDE SEQUENCE</scope>
    <source>
        <tissue evidence="1">Leaves</tissue>
    </source>
</reference>
<evidence type="ECO:0000313" key="1">
    <source>
        <dbReference type="EMBL" id="RHN44132.1"/>
    </source>
</evidence>
<name>A0A396GSN4_MEDTR</name>